<reference evidence="2" key="1">
    <citation type="journal article" date="2014" name="Front. Microbiol.">
        <title>High frequency of phylogenetically diverse reductive dehalogenase-homologous genes in deep subseafloor sedimentary metagenomes.</title>
        <authorList>
            <person name="Kawai M."/>
            <person name="Futagami T."/>
            <person name="Toyoda A."/>
            <person name="Takaki Y."/>
            <person name="Nishi S."/>
            <person name="Hori S."/>
            <person name="Arai W."/>
            <person name="Tsubouchi T."/>
            <person name="Morono Y."/>
            <person name="Uchiyama I."/>
            <person name="Ito T."/>
            <person name="Fujiyama A."/>
            <person name="Inagaki F."/>
            <person name="Takami H."/>
        </authorList>
    </citation>
    <scope>NUCLEOTIDE SEQUENCE</scope>
    <source>
        <strain evidence="2">Expedition CK06-06</strain>
    </source>
</reference>
<gene>
    <name evidence="2" type="ORF">S01H4_06201</name>
</gene>
<dbReference type="EMBL" id="BART01001879">
    <property type="protein sequence ID" value="GAG73752.1"/>
    <property type="molecule type" value="Genomic_DNA"/>
</dbReference>
<protein>
    <recommendedName>
        <fullName evidence="1">DUF362 domain-containing protein</fullName>
    </recommendedName>
</protein>
<organism evidence="2">
    <name type="scientific">marine sediment metagenome</name>
    <dbReference type="NCBI Taxonomy" id="412755"/>
    <lineage>
        <taxon>unclassified sequences</taxon>
        <taxon>metagenomes</taxon>
        <taxon>ecological metagenomes</taxon>
    </lineage>
</organism>
<accession>X1AX19</accession>
<name>X1AX19_9ZZZZ</name>
<dbReference type="Pfam" id="PF04015">
    <property type="entry name" value="DUF362"/>
    <property type="match status" value="1"/>
</dbReference>
<dbReference type="AlphaFoldDB" id="X1AX19"/>
<sequence length="255" mass="27812">MGDTSYTVAVHSDETIKTMVGNCLQDLGGIEKLVPPGSRILLKPNMVVAKPNSTGATTNPLILDALIEHLIRTSPCEIIIGESSEVGDDTLQAYKITGVYDIAKKWKVTLLDFKKDHQVYVDVPKGKVLKKVLITETVTKVDYLINLPILKVHSQTTVTIGMKNLKGCIADQEKSRFHRLNLSQCIADLNTVIIPDLTIVDATLCSLEWELGGMPVRLNTVLAAKNVLAADIVAASMLGYAKRPAAENFRVFNAT</sequence>
<evidence type="ECO:0000259" key="1">
    <source>
        <dbReference type="Pfam" id="PF04015"/>
    </source>
</evidence>
<evidence type="ECO:0000313" key="2">
    <source>
        <dbReference type="EMBL" id="GAG73752.1"/>
    </source>
</evidence>
<comment type="caution">
    <text evidence="2">The sequence shown here is derived from an EMBL/GenBank/DDBJ whole genome shotgun (WGS) entry which is preliminary data.</text>
</comment>
<feature type="domain" description="DUF362" evidence="1">
    <location>
        <begin position="40"/>
        <end position="235"/>
    </location>
</feature>
<proteinExistence type="predicted"/>
<dbReference type="InterPro" id="IPR007160">
    <property type="entry name" value="DUF362"/>
</dbReference>